<dbReference type="Proteomes" id="UP000236161">
    <property type="component" value="Unassembled WGS sequence"/>
</dbReference>
<dbReference type="Pfam" id="PF01276">
    <property type="entry name" value="OKR_DC_1"/>
    <property type="match status" value="1"/>
</dbReference>
<dbReference type="OrthoDB" id="5978656at2759"/>
<dbReference type="InterPro" id="IPR015424">
    <property type="entry name" value="PyrdxlP-dep_Trfase"/>
</dbReference>
<evidence type="ECO:0000256" key="1">
    <source>
        <dbReference type="ARBA" id="ARBA00001933"/>
    </source>
</evidence>
<dbReference type="AlphaFoldDB" id="A0A2I0AHC0"/>
<dbReference type="SUPFAM" id="SSF53383">
    <property type="entry name" value="PLP-dependent transferases"/>
    <property type="match status" value="1"/>
</dbReference>
<protein>
    <recommendedName>
        <fullName evidence="3">Orn/Lys/Arg decarboxylases family 1 pyridoxal-P attachment site domain-containing protein</fullName>
    </recommendedName>
</protein>
<dbReference type="EMBL" id="KZ451982">
    <property type="protein sequence ID" value="PKA54886.1"/>
    <property type="molecule type" value="Genomic_DNA"/>
</dbReference>
<keyword evidence="5" id="KW-1185">Reference proteome</keyword>
<evidence type="ECO:0000313" key="5">
    <source>
        <dbReference type="Proteomes" id="UP000236161"/>
    </source>
</evidence>
<proteinExistence type="predicted"/>
<comment type="cofactor">
    <cofactor evidence="1">
        <name>pyridoxal 5'-phosphate</name>
        <dbReference type="ChEBI" id="CHEBI:597326"/>
    </cofactor>
</comment>
<reference evidence="4 5" key="1">
    <citation type="journal article" date="2017" name="Nature">
        <title>The Apostasia genome and the evolution of orchids.</title>
        <authorList>
            <person name="Zhang G.Q."/>
            <person name="Liu K.W."/>
            <person name="Li Z."/>
            <person name="Lohaus R."/>
            <person name="Hsiao Y.Y."/>
            <person name="Niu S.C."/>
            <person name="Wang J.Y."/>
            <person name="Lin Y.C."/>
            <person name="Xu Q."/>
            <person name="Chen L.J."/>
            <person name="Yoshida K."/>
            <person name="Fujiwara S."/>
            <person name="Wang Z.W."/>
            <person name="Zhang Y.Q."/>
            <person name="Mitsuda N."/>
            <person name="Wang M."/>
            <person name="Liu G.H."/>
            <person name="Pecoraro L."/>
            <person name="Huang H.X."/>
            <person name="Xiao X.J."/>
            <person name="Lin M."/>
            <person name="Wu X.Y."/>
            <person name="Wu W.L."/>
            <person name="Chen Y.Y."/>
            <person name="Chang S.B."/>
            <person name="Sakamoto S."/>
            <person name="Ohme-Takagi M."/>
            <person name="Yagi M."/>
            <person name="Zeng S.J."/>
            <person name="Shen C.Y."/>
            <person name="Yeh C.M."/>
            <person name="Luo Y.B."/>
            <person name="Tsai W.C."/>
            <person name="Van de Peer Y."/>
            <person name="Liu Z.J."/>
        </authorList>
    </citation>
    <scope>NUCLEOTIDE SEQUENCE [LARGE SCALE GENOMIC DNA]</scope>
    <source>
        <strain evidence="5">cv. Shenzhen</strain>
        <tissue evidence="4">Stem</tissue>
    </source>
</reference>
<dbReference type="PANTHER" id="PTHR43277">
    <property type="entry name" value="ARGININE DECARBOXYLASE"/>
    <property type="match status" value="1"/>
</dbReference>
<feature type="domain" description="Orn/Lys/Arg decarboxylases family 1 pyridoxal-P attachment site" evidence="3">
    <location>
        <begin position="5"/>
        <end position="85"/>
    </location>
</feature>
<evidence type="ECO:0000313" key="4">
    <source>
        <dbReference type="EMBL" id="PKA54886.1"/>
    </source>
</evidence>
<dbReference type="GO" id="GO:0003824">
    <property type="term" value="F:catalytic activity"/>
    <property type="evidence" value="ECO:0007669"/>
    <property type="project" value="InterPro"/>
</dbReference>
<dbReference type="InterPro" id="IPR052357">
    <property type="entry name" value="Orn_Lys_Arg_decarboxylase-I"/>
</dbReference>
<evidence type="ECO:0000259" key="3">
    <source>
        <dbReference type="Pfam" id="PF01276"/>
    </source>
</evidence>
<evidence type="ECO:0000256" key="2">
    <source>
        <dbReference type="ARBA" id="ARBA00022898"/>
    </source>
</evidence>
<keyword evidence="2" id="KW-0663">Pyridoxal phosphate</keyword>
<dbReference type="InterPro" id="IPR000310">
    <property type="entry name" value="Orn/Lys/Arg_deCO2ase_major_dom"/>
</dbReference>
<dbReference type="PANTHER" id="PTHR43277:SF4">
    <property type="entry name" value="ARGININE DECARBOXYLASE"/>
    <property type="match status" value="1"/>
</dbReference>
<organism evidence="4 5">
    <name type="scientific">Apostasia shenzhenica</name>
    <dbReference type="NCBI Taxonomy" id="1088818"/>
    <lineage>
        <taxon>Eukaryota</taxon>
        <taxon>Viridiplantae</taxon>
        <taxon>Streptophyta</taxon>
        <taxon>Embryophyta</taxon>
        <taxon>Tracheophyta</taxon>
        <taxon>Spermatophyta</taxon>
        <taxon>Magnoliopsida</taxon>
        <taxon>Liliopsida</taxon>
        <taxon>Asparagales</taxon>
        <taxon>Orchidaceae</taxon>
        <taxon>Apostasioideae</taxon>
        <taxon>Apostasia</taxon>
    </lineage>
</organism>
<accession>A0A2I0AHC0</accession>
<dbReference type="InterPro" id="IPR015421">
    <property type="entry name" value="PyrdxlP-dep_Trfase_major"/>
</dbReference>
<dbReference type="Gene3D" id="3.40.640.10">
    <property type="entry name" value="Type I PLP-dependent aspartate aminotransferase-like (Major domain)"/>
    <property type="match status" value="1"/>
</dbReference>
<gene>
    <name evidence="4" type="ORF">AXF42_Ash000721</name>
</gene>
<name>A0A2I0AHC0_9ASPA</name>
<sequence>MPECNSEWDISGGMTAFQVEQALKDLEAENKRASAVLVTSPTYDGICSNITEVRDLCHSYRIPVIVDEAHGGHFGFHDHLPETALEQKSRPCRILVERDRISRCLQMLQSSSPNNLLLASLDAARALLSENPNSIFTPAIDFAIKAKRDLKKISGISVLKSLELLLELSRHLPISNNRRSIAARDLRLSSR</sequence>